<dbReference type="InterPro" id="IPR018540">
    <property type="entry name" value="Spo0E-like"/>
</dbReference>
<evidence type="ECO:0000313" key="1">
    <source>
        <dbReference type="EMBL" id="AJG79570.1"/>
    </source>
</evidence>
<accession>A0AB33B5G7</accession>
<evidence type="ECO:0000313" key="2">
    <source>
        <dbReference type="Proteomes" id="UP000031876"/>
    </source>
</evidence>
<dbReference type="InterPro" id="IPR036638">
    <property type="entry name" value="HLH_DNA-bd_sf"/>
</dbReference>
<proteinExistence type="predicted"/>
<dbReference type="SUPFAM" id="SSF140500">
    <property type="entry name" value="BAS1536-like"/>
    <property type="match status" value="1"/>
</dbReference>
<name>A0AB33B5G7_BACTU</name>
<dbReference type="PANTHER" id="PTHR41263:SF1">
    <property type="entry name" value="ASPARTYL-PHOSPHATE PHOSPHATASE YISI"/>
    <property type="match status" value="1"/>
</dbReference>
<keyword evidence="1" id="KW-0614">Plasmid</keyword>
<gene>
    <name evidence="1" type="ORF">BF38_5592</name>
</gene>
<dbReference type="GO" id="GO:0043937">
    <property type="term" value="P:regulation of sporulation"/>
    <property type="evidence" value="ECO:0007669"/>
    <property type="project" value="InterPro"/>
</dbReference>
<reference evidence="1 2" key="1">
    <citation type="journal article" date="2015" name="Genome Announc.">
        <title>Complete genome sequences for 35 biothreat assay-relevant bacillus species.</title>
        <authorList>
            <person name="Johnson S.L."/>
            <person name="Daligault H.E."/>
            <person name="Davenport K.W."/>
            <person name="Jaissle J."/>
            <person name="Frey K.G."/>
            <person name="Ladner J.T."/>
            <person name="Broomall S.M."/>
            <person name="Bishop-Lilly K.A."/>
            <person name="Bruce D.C."/>
            <person name="Gibbons H.S."/>
            <person name="Coyne S.R."/>
            <person name="Lo C.C."/>
            <person name="Meincke L."/>
            <person name="Munk A.C."/>
            <person name="Koroleva G.I."/>
            <person name="Rosenzweig C.N."/>
            <person name="Palacios G.F."/>
            <person name="Redden C.L."/>
            <person name="Minogue T.D."/>
            <person name="Chain P.S."/>
        </authorList>
    </citation>
    <scope>NUCLEOTIDE SEQUENCE [LARGE SCALE GENOMIC DNA]</scope>
    <source>
        <strain evidence="1 2">HD1011</strain>
    </source>
</reference>
<dbReference type="AlphaFoldDB" id="A0AB33B5G7"/>
<dbReference type="EMBL" id="CP009336">
    <property type="protein sequence ID" value="AJG79570.1"/>
    <property type="molecule type" value="Genomic_DNA"/>
</dbReference>
<dbReference type="Gene3D" id="4.10.280.10">
    <property type="entry name" value="Helix-loop-helix DNA-binding domain"/>
    <property type="match status" value="1"/>
</dbReference>
<protein>
    <submittedName>
        <fullName evidence="1">Spo0E like sporulation regulatory family protein</fullName>
    </submittedName>
</protein>
<dbReference type="InterPro" id="IPR037208">
    <property type="entry name" value="Spo0E-like_sf"/>
</dbReference>
<geneLocation type="plasmid" evidence="1 2">
    <name>1</name>
</geneLocation>
<dbReference type="InterPro" id="IPR053028">
    <property type="entry name" value="Spo0E-like_phosphatase"/>
</dbReference>
<dbReference type="PANTHER" id="PTHR41263">
    <property type="entry name" value="ASPARTYL-PHOSPHATE PHOSPHATASE YISI"/>
    <property type="match status" value="1"/>
</dbReference>
<sequence>MLALYIFIYNRIWKILHCNNKDFYYTRAGSSSFYFAQGECEIKKFMFVAKLNDLIENKKMELVELVNKHGFSHTKVLYLSQEIDKLINKYMVIKKGTL</sequence>
<dbReference type="KEGG" id="btw:BF38_5592"/>
<dbReference type="GO" id="GO:0046983">
    <property type="term" value="F:protein dimerization activity"/>
    <property type="evidence" value="ECO:0007669"/>
    <property type="project" value="InterPro"/>
</dbReference>
<dbReference type="Pfam" id="PF09388">
    <property type="entry name" value="SpoOE-like"/>
    <property type="match status" value="1"/>
</dbReference>
<organism evidence="1 2">
    <name type="scientific">Bacillus thuringiensis</name>
    <dbReference type="NCBI Taxonomy" id="1428"/>
    <lineage>
        <taxon>Bacteria</taxon>
        <taxon>Bacillati</taxon>
        <taxon>Bacillota</taxon>
        <taxon>Bacilli</taxon>
        <taxon>Bacillales</taxon>
        <taxon>Bacillaceae</taxon>
        <taxon>Bacillus</taxon>
        <taxon>Bacillus cereus group</taxon>
    </lineage>
</organism>
<dbReference type="Proteomes" id="UP000031876">
    <property type="component" value="Plasmid 1"/>
</dbReference>